<dbReference type="InterPro" id="IPR051675">
    <property type="entry name" value="Endo/Exo/Phosphatase_dom_1"/>
</dbReference>
<dbReference type="EMBL" id="JAQGEF010000002">
    <property type="protein sequence ID" value="MDA3613636.1"/>
    <property type="molecule type" value="Genomic_DNA"/>
</dbReference>
<evidence type="ECO:0000313" key="2">
    <source>
        <dbReference type="EMBL" id="MDA3613636.1"/>
    </source>
</evidence>
<gene>
    <name evidence="2" type="ORF">O3P16_02365</name>
</gene>
<comment type="caution">
    <text evidence="2">The sequence shown here is derived from an EMBL/GenBank/DDBJ whole genome shotgun (WGS) entry which is preliminary data.</text>
</comment>
<dbReference type="RefSeq" id="WP_407029965.1">
    <property type="nucleotide sequence ID" value="NZ_JAQGEF010000002.1"/>
</dbReference>
<keyword evidence="1" id="KW-0472">Membrane</keyword>
<evidence type="ECO:0000256" key="1">
    <source>
        <dbReference type="SAM" id="Phobius"/>
    </source>
</evidence>
<reference evidence="2 3" key="1">
    <citation type="submission" date="2022-12" db="EMBL/GenBank/DDBJ databases">
        <title>Chitinophagaceae gen. sp. nov., a new member of the family Chitinophagaceae, isolated from soil in a chemical factory.</title>
        <authorList>
            <person name="Ke Z."/>
        </authorList>
    </citation>
    <scope>NUCLEOTIDE SEQUENCE [LARGE SCALE GENOMIC DNA]</scope>
    <source>
        <strain evidence="2 3">LY-5</strain>
    </source>
</reference>
<accession>A0ABT4UFQ9</accession>
<dbReference type="PANTHER" id="PTHR21180:SF32">
    <property type="entry name" value="ENDONUCLEASE_EXONUCLEASE_PHOSPHATASE FAMILY DOMAIN-CONTAINING PROTEIN 1"/>
    <property type="match status" value="1"/>
</dbReference>
<keyword evidence="1" id="KW-1133">Transmembrane helix</keyword>
<dbReference type="Gene3D" id="1.10.150.280">
    <property type="entry name" value="AF1531-like domain"/>
    <property type="match status" value="1"/>
</dbReference>
<dbReference type="Proteomes" id="UP001210231">
    <property type="component" value="Unassembled WGS sequence"/>
</dbReference>
<dbReference type="PANTHER" id="PTHR21180">
    <property type="entry name" value="ENDONUCLEASE/EXONUCLEASE/PHOSPHATASE FAMILY DOMAIN-CONTAINING PROTEIN 1"/>
    <property type="match status" value="1"/>
</dbReference>
<dbReference type="SUPFAM" id="SSF47781">
    <property type="entry name" value="RuvA domain 2-like"/>
    <property type="match status" value="3"/>
</dbReference>
<name>A0ABT4UFQ9_9BACT</name>
<keyword evidence="3" id="KW-1185">Reference proteome</keyword>
<proteinExistence type="predicted"/>
<feature type="transmembrane region" description="Helical" evidence="1">
    <location>
        <begin position="12"/>
        <end position="31"/>
    </location>
</feature>
<organism evidence="2 3">
    <name type="scientific">Polluticaenibacter yanchengensis</name>
    <dbReference type="NCBI Taxonomy" id="3014562"/>
    <lineage>
        <taxon>Bacteria</taxon>
        <taxon>Pseudomonadati</taxon>
        <taxon>Bacteroidota</taxon>
        <taxon>Chitinophagia</taxon>
        <taxon>Chitinophagales</taxon>
        <taxon>Chitinophagaceae</taxon>
        <taxon>Polluticaenibacter</taxon>
    </lineage>
</organism>
<dbReference type="InterPro" id="IPR010994">
    <property type="entry name" value="RuvA_2-like"/>
</dbReference>
<dbReference type="Pfam" id="PF12836">
    <property type="entry name" value="HHH_3"/>
    <property type="match status" value="2"/>
</dbReference>
<keyword evidence="1" id="KW-0812">Transmembrane</keyword>
<dbReference type="Gene3D" id="1.10.150.320">
    <property type="entry name" value="Photosystem II 12 kDa extrinsic protein"/>
    <property type="match status" value="1"/>
</dbReference>
<sequence>MRWLHFFTKRERIGFIGVLSLLLVLLILIQVENKNYFNQAKFLSEEEMSIVKRKDSQAGNDYKASFKKNDMLQVVNKKLFSFDPNTITDEEWLQLGVSERTINTIRKYKEKGGKFYRSEDLLKIYNLDKALAAELLPYVNIKNNRYRNGYIDYSKNKDNRSKYKKDTSGRYKPNYTSAYTKKVFTQIYINSADTAILKQIPGIGSTLAKRIVSYRDRLGGFYAAGQLAEVFGLPDSTLQKMIPWIIIDQPVKSINLNAEDFKNIKHPYLNANLASVIYNYRMQHGNFKKVEDIKRIYILSDELFNKISPYLNIQ</sequence>
<evidence type="ECO:0000313" key="3">
    <source>
        <dbReference type="Proteomes" id="UP001210231"/>
    </source>
</evidence>
<protein>
    <submittedName>
        <fullName evidence="2">Helix-hairpin-helix domain-containing protein</fullName>
    </submittedName>
</protein>